<evidence type="ECO:0000313" key="2">
    <source>
        <dbReference type="EMBL" id="VDI62731.1"/>
    </source>
</evidence>
<gene>
    <name evidence="2" type="ORF">MGAL_10B022316</name>
</gene>
<dbReference type="InterPro" id="IPR043502">
    <property type="entry name" value="DNA/RNA_pol_sf"/>
</dbReference>
<evidence type="ECO:0000259" key="1">
    <source>
        <dbReference type="Pfam" id="PF17921"/>
    </source>
</evidence>
<dbReference type="Gene3D" id="1.10.340.70">
    <property type="match status" value="1"/>
</dbReference>
<dbReference type="PANTHER" id="PTHR37984:SF5">
    <property type="entry name" value="PROTEIN NYNRIN-LIKE"/>
    <property type="match status" value="1"/>
</dbReference>
<dbReference type="EMBL" id="UYJE01008288">
    <property type="protein sequence ID" value="VDI62731.1"/>
    <property type="molecule type" value="Genomic_DNA"/>
</dbReference>
<dbReference type="InterPro" id="IPR050951">
    <property type="entry name" value="Retrovirus_Pol_polyprotein"/>
</dbReference>
<sequence>MTLAELLNKFQDVFSRSPEDIGRTNKIKHSIDTGDARPVRVPPRRLPIGKREIERTEVSKMLERGIIEPSNSPWSAPLVLITKPDLTTRVCVDFRSLNQLSRVDSAVTRSRQVIPSAGLTKIKDLVIDGWDQISLRKSQLDDHEISEILMRIEDKKRPEWNEISNQSAVIKTLWRQWDRLEIHQGLLHRKWIENETEEFLQLIVPTSKRHDIPTGGHLGIDKTLDRMQKTFYWPSMKNTIVEYIKRCDSCAAQKQLQARKALWENSSLVNLWSESPWIYLVLSQCLKTTIDLY</sequence>
<accession>A0A8B6GEQ3</accession>
<dbReference type="SUPFAM" id="SSF56672">
    <property type="entry name" value="DNA/RNA polymerases"/>
    <property type="match status" value="1"/>
</dbReference>
<keyword evidence="3" id="KW-1185">Reference proteome</keyword>
<dbReference type="Gene3D" id="3.10.10.10">
    <property type="entry name" value="HIV Type 1 Reverse Transcriptase, subunit A, domain 1"/>
    <property type="match status" value="1"/>
</dbReference>
<proteinExistence type="predicted"/>
<name>A0A8B6GEQ3_MYTGA</name>
<dbReference type="OrthoDB" id="10059697at2759"/>
<comment type="caution">
    <text evidence="2">The sequence shown here is derived from an EMBL/GenBank/DDBJ whole genome shotgun (WGS) entry which is preliminary data.</text>
</comment>
<dbReference type="Proteomes" id="UP000596742">
    <property type="component" value="Unassembled WGS sequence"/>
</dbReference>
<dbReference type="PANTHER" id="PTHR37984">
    <property type="entry name" value="PROTEIN CBG26694"/>
    <property type="match status" value="1"/>
</dbReference>
<organism evidence="2 3">
    <name type="scientific">Mytilus galloprovincialis</name>
    <name type="common">Mediterranean mussel</name>
    <dbReference type="NCBI Taxonomy" id="29158"/>
    <lineage>
        <taxon>Eukaryota</taxon>
        <taxon>Metazoa</taxon>
        <taxon>Spiralia</taxon>
        <taxon>Lophotrochozoa</taxon>
        <taxon>Mollusca</taxon>
        <taxon>Bivalvia</taxon>
        <taxon>Autobranchia</taxon>
        <taxon>Pteriomorphia</taxon>
        <taxon>Mytilida</taxon>
        <taxon>Mytiloidea</taxon>
        <taxon>Mytilidae</taxon>
        <taxon>Mytilinae</taxon>
        <taxon>Mytilus</taxon>
    </lineage>
</organism>
<dbReference type="Pfam" id="PF17921">
    <property type="entry name" value="Integrase_H2C2"/>
    <property type="match status" value="1"/>
</dbReference>
<reference evidence="2" key="1">
    <citation type="submission" date="2018-11" db="EMBL/GenBank/DDBJ databases">
        <authorList>
            <person name="Alioto T."/>
            <person name="Alioto T."/>
        </authorList>
    </citation>
    <scope>NUCLEOTIDE SEQUENCE</scope>
</reference>
<protein>
    <recommendedName>
        <fullName evidence="1">Integrase zinc-binding domain-containing protein</fullName>
    </recommendedName>
</protein>
<dbReference type="InterPro" id="IPR041588">
    <property type="entry name" value="Integrase_H2C2"/>
</dbReference>
<evidence type="ECO:0000313" key="3">
    <source>
        <dbReference type="Proteomes" id="UP000596742"/>
    </source>
</evidence>
<feature type="domain" description="Integrase zinc-binding" evidence="1">
    <location>
        <begin position="209"/>
        <end position="254"/>
    </location>
</feature>
<dbReference type="FunFam" id="1.10.340.70:FF:000001">
    <property type="entry name" value="Retrovirus-related Pol polyprotein from transposon gypsy-like Protein"/>
    <property type="match status" value="1"/>
</dbReference>
<dbReference type="AlphaFoldDB" id="A0A8B6GEQ3"/>